<dbReference type="InterPro" id="IPR011712">
    <property type="entry name" value="Sig_transdc_His_kin_sub3_dim/P"/>
</dbReference>
<proteinExistence type="predicted"/>
<dbReference type="InterPro" id="IPR025828">
    <property type="entry name" value="Put_sensor_dom"/>
</dbReference>
<comment type="catalytic activity">
    <reaction evidence="1">
        <text>ATP + protein L-histidine = ADP + protein N-phospho-L-histidine.</text>
        <dbReference type="EC" id="2.7.13.3"/>
    </reaction>
</comment>
<dbReference type="AlphaFoldDB" id="A0A3D9ZRJ1"/>
<feature type="domain" description="Putative sensor" evidence="11">
    <location>
        <begin position="68"/>
        <end position="225"/>
    </location>
</feature>
<evidence type="ECO:0000256" key="3">
    <source>
        <dbReference type="ARBA" id="ARBA00022553"/>
    </source>
</evidence>
<evidence type="ECO:0000256" key="1">
    <source>
        <dbReference type="ARBA" id="ARBA00000085"/>
    </source>
</evidence>
<dbReference type="GO" id="GO:0016020">
    <property type="term" value="C:membrane"/>
    <property type="evidence" value="ECO:0007669"/>
    <property type="project" value="InterPro"/>
</dbReference>
<name>A0A3D9ZRJ1_9ACTN</name>
<keyword evidence="8" id="KW-0902">Two-component regulatory system</keyword>
<reference evidence="12 13" key="1">
    <citation type="submission" date="2018-08" db="EMBL/GenBank/DDBJ databases">
        <title>Sequencing the genomes of 1000 actinobacteria strains.</title>
        <authorList>
            <person name="Klenk H.-P."/>
        </authorList>
    </citation>
    <scope>NUCLEOTIDE SEQUENCE [LARGE SCALE GENOMIC DNA]</scope>
    <source>
        <strain evidence="12 13">DSM 44099</strain>
    </source>
</reference>
<keyword evidence="4" id="KW-0808">Transferase</keyword>
<keyword evidence="7" id="KW-0067">ATP-binding</keyword>
<dbReference type="Proteomes" id="UP000256913">
    <property type="component" value="Unassembled WGS sequence"/>
</dbReference>
<comment type="caution">
    <text evidence="12">The sequence shown here is derived from an EMBL/GenBank/DDBJ whole genome shotgun (WGS) entry which is preliminary data.</text>
</comment>
<feature type="transmembrane region" description="Helical" evidence="9">
    <location>
        <begin position="64"/>
        <end position="86"/>
    </location>
</feature>
<protein>
    <recommendedName>
        <fullName evidence="2">histidine kinase</fullName>
        <ecNumber evidence="2">2.7.13.3</ecNumber>
    </recommendedName>
</protein>
<feature type="domain" description="Signal transduction histidine kinase subgroup 3 dimerisation and phosphoacceptor" evidence="10">
    <location>
        <begin position="253"/>
        <end position="323"/>
    </location>
</feature>
<evidence type="ECO:0000313" key="13">
    <source>
        <dbReference type="Proteomes" id="UP000256913"/>
    </source>
</evidence>
<dbReference type="SUPFAM" id="SSF55874">
    <property type="entry name" value="ATPase domain of HSP90 chaperone/DNA topoisomerase II/histidine kinase"/>
    <property type="match status" value="1"/>
</dbReference>
<evidence type="ECO:0000256" key="7">
    <source>
        <dbReference type="ARBA" id="ARBA00022840"/>
    </source>
</evidence>
<accession>A0A3D9ZRJ1</accession>
<dbReference type="Gene3D" id="3.30.565.10">
    <property type="entry name" value="Histidine kinase-like ATPase, C-terminal domain"/>
    <property type="match status" value="1"/>
</dbReference>
<evidence type="ECO:0000256" key="5">
    <source>
        <dbReference type="ARBA" id="ARBA00022741"/>
    </source>
</evidence>
<feature type="transmembrane region" description="Helical" evidence="9">
    <location>
        <begin position="189"/>
        <end position="209"/>
    </location>
</feature>
<keyword evidence="9" id="KW-1133">Transmembrane helix</keyword>
<dbReference type="CDD" id="cd16917">
    <property type="entry name" value="HATPase_UhpB-NarQ-NarX-like"/>
    <property type="match status" value="1"/>
</dbReference>
<dbReference type="EC" id="2.7.13.3" evidence="2"/>
<sequence length="446" mass="46745">MTRDNGPMTALRAPFTTLALRRAVFCVVSAVSAAAILAVPAILPALGVVVLWATGAMSSRPAPVVAPVFLVLLPVTIALLVVLAAPTGRAMGAVHRSLAARLLDVHVDGPPPRTGARFSDGPGWRAVGYGLLKVPLAIPQGYGAFCYVFGLVNLSYPVWWPLFRNHPPGTRLGPVWALTPFGMLSTRTFAGTFLIAAAGLAMLLVAPWLMRAGTTLDVAAMRRLLGPRRLAERVRELQLSRARAIDDAAAMMRRLERDLHDGAQIRLATLAMNLGMATEKLGAEGPPPDLAQARELVTLAHRGAKDALADLRDLVRGIHPPVLDNGLGDALATLATSSAIPVTVRVDLPDRPAPAIETIAYFCAAELLANAAKHSRASHIALAVVSSARLTLTVEDDGVGGADPDGPGLSGLARRIGVVDGRMRVHSPVGGPTRVEIELEAAACGS</sequence>
<dbReference type="InterPro" id="IPR036890">
    <property type="entry name" value="HATPase_C_sf"/>
</dbReference>
<keyword evidence="3" id="KW-0597">Phosphoprotein</keyword>
<evidence type="ECO:0000259" key="11">
    <source>
        <dbReference type="Pfam" id="PF13796"/>
    </source>
</evidence>
<evidence type="ECO:0000259" key="10">
    <source>
        <dbReference type="Pfam" id="PF07730"/>
    </source>
</evidence>
<dbReference type="PANTHER" id="PTHR24421">
    <property type="entry name" value="NITRATE/NITRITE SENSOR PROTEIN NARX-RELATED"/>
    <property type="match status" value="1"/>
</dbReference>
<keyword evidence="5" id="KW-0547">Nucleotide-binding</keyword>
<dbReference type="GO" id="GO:0046983">
    <property type="term" value="F:protein dimerization activity"/>
    <property type="evidence" value="ECO:0007669"/>
    <property type="project" value="InterPro"/>
</dbReference>
<keyword evidence="13" id="KW-1185">Reference proteome</keyword>
<dbReference type="GO" id="GO:0005524">
    <property type="term" value="F:ATP binding"/>
    <property type="evidence" value="ECO:0007669"/>
    <property type="project" value="UniProtKB-KW"/>
</dbReference>
<evidence type="ECO:0000256" key="2">
    <source>
        <dbReference type="ARBA" id="ARBA00012438"/>
    </source>
</evidence>
<organism evidence="12 13">
    <name type="scientific">Asanoa ferruginea</name>
    <dbReference type="NCBI Taxonomy" id="53367"/>
    <lineage>
        <taxon>Bacteria</taxon>
        <taxon>Bacillati</taxon>
        <taxon>Actinomycetota</taxon>
        <taxon>Actinomycetes</taxon>
        <taxon>Micromonosporales</taxon>
        <taxon>Micromonosporaceae</taxon>
        <taxon>Asanoa</taxon>
    </lineage>
</organism>
<evidence type="ECO:0000256" key="9">
    <source>
        <dbReference type="SAM" id="Phobius"/>
    </source>
</evidence>
<dbReference type="Pfam" id="PF13796">
    <property type="entry name" value="Sensor"/>
    <property type="match status" value="1"/>
</dbReference>
<evidence type="ECO:0000256" key="8">
    <source>
        <dbReference type="ARBA" id="ARBA00023012"/>
    </source>
</evidence>
<keyword evidence="9" id="KW-0472">Membrane</keyword>
<evidence type="ECO:0000256" key="6">
    <source>
        <dbReference type="ARBA" id="ARBA00022777"/>
    </source>
</evidence>
<dbReference type="Pfam" id="PF07730">
    <property type="entry name" value="HisKA_3"/>
    <property type="match status" value="1"/>
</dbReference>
<dbReference type="GO" id="GO:0000155">
    <property type="term" value="F:phosphorelay sensor kinase activity"/>
    <property type="evidence" value="ECO:0007669"/>
    <property type="project" value="InterPro"/>
</dbReference>
<evidence type="ECO:0000313" key="12">
    <source>
        <dbReference type="EMBL" id="REF99092.1"/>
    </source>
</evidence>
<dbReference type="EMBL" id="QUMQ01000001">
    <property type="protein sequence ID" value="REF99092.1"/>
    <property type="molecule type" value="Genomic_DNA"/>
</dbReference>
<feature type="transmembrane region" description="Helical" evidence="9">
    <location>
        <begin position="23"/>
        <end position="52"/>
    </location>
</feature>
<dbReference type="Gene3D" id="1.20.5.1930">
    <property type="match status" value="1"/>
</dbReference>
<evidence type="ECO:0000256" key="4">
    <source>
        <dbReference type="ARBA" id="ARBA00022679"/>
    </source>
</evidence>
<keyword evidence="6 12" id="KW-0418">Kinase</keyword>
<dbReference type="PANTHER" id="PTHR24421:SF10">
    <property type="entry name" value="NITRATE_NITRITE SENSOR PROTEIN NARQ"/>
    <property type="match status" value="1"/>
</dbReference>
<dbReference type="InterPro" id="IPR050482">
    <property type="entry name" value="Sensor_HK_TwoCompSys"/>
</dbReference>
<gene>
    <name evidence="12" type="ORF">DFJ67_5118</name>
</gene>
<feature type="transmembrane region" description="Helical" evidence="9">
    <location>
        <begin position="142"/>
        <end position="162"/>
    </location>
</feature>
<keyword evidence="9" id="KW-0812">Transmembrane</keyword>